<reference evidence="3 4" key="1">
    <citation type="submission" date="2022-12" db="EMBL/GenBank/DDBJ databases">
        <title>Genomic features and morphological characterization of a novel Knufia sp. strain isolated from spacecraft assembly facility.</title>
        <authorList>
            <person name="Teixeira M."/>
            <person name="Chander A.M."/>
            <person name="Stajich J.E."/>
            <person name="Venkateswaran K."/>
        </authorList>
    </citation>
    <scope>NUCLEOTIDE SEQUENCE [LARGE SCALE GENOMIC DNA]</scope>
    <source>
        <strain evidence="3 4">FJI-L2-BK-P2</strain>
    </source>
</reference>
<evidence type="ECO:0000313" key="3">
    <source>
        <dbReference type="EMBL" id="KAK5951008.1"/>
    </source>
</evidence>
<dbReference type="GO" id="GO:0046983">
    <property type="term" value="F:protein dimerization activity"/>
    <property type="evidence" value="ECO:0007669"/>
    <property type="project" value="InterPro"/>
</dbReference>
<dbReference type="AlphaFoldDB" id="A0AAN8EGL2"/>
<feature type="compositionally biased region" description="Low complexity" evidence="1">
    <location>
        <begin position="228"/>
        <end position="246"/>
    </location>
</feature>
<dbReference type="Pfam" id="PF00010">
    <property type="entry name" value="HLH"/>
    <property type="match status" value="1"/>
</dbReference>
<comment type="caution">
    <text evidence="3">The sequence shown here is derived from an EMBL/GenBank/DDBJ whole genome shotgun (WGS) entry which is preliminary data.</text>
</comment>
<dbReference type="Proteomes" id="UP001316803">
    <property type="component" value="Unassembled WGS sequence"/>
</dbReference>
<feature type="compositionally biased region" description="Basic and acidic residues" evidence="1">
    <location>
        <begin position="536"/>
        <end position="551"/>
    </location>
</feature>
<feature type="region of interest" description="Disordered" evidence="1">
    <location>
        <begin position="376"/>
        <end position="450"/>
    </location>
</feature>
<dbReference type="SMART" id="SM00353">
    <property type="entry name" value="HLH"/>
    <property type="match status" value="1"/>
</dbReference>
<dbReference type="InterPro" id="IPR011598">
    <property type="entry name" value="bHLH_dom"/>
</dbReference>
<evidence type="ECO:0000259" key="2">
    <source>
        <dbReference type="PROSITE" id="PS50888"/>
    </source>
</evidence>
<feature type="region of interest" description="Disordered" evidence="1">
    <location>
        <begin position="1"/>
        <end position="29"/>
    </location>
</feature>
<feature type="region of interest" description="Disordered" evidence="1">
    <location>
        <begin position="536"/>
        <end position="561"/>
    </location>
</feature>
<evidence type="ECO:0000256" key="1">
    <source>
        <dbReference type="SAM" id="MobiDB-lite"/>
    </source>
</evidence>
<feature type="compositionally biased region" description="Low complexity" evidence="1">
    <location>
        <begin position="552"/>
        <end position="561"/>
    </location>
</feature>
<keyword evidence="4" id="KW-1185">Reference proteome</keyword>
<evidence type="ECO:0000313" key="4">
    <source>
        <dbReference type="Proteomes" id="UP001316803"/>
    </source>
</evidence>
<dbReference type="EMBL" id="JAKLMC020000023">
    <property type="protein sequence ID" value="KAK5951008.1"/>
    <property type="molecule type" value="Genomic_DNA"/>
</dbReference>
<gene>
    <name evidence="3" type="ORF">OHC33_008080</name>
</gene>
<feature type="compositionally biased region" description="Polar residues" evidence="1">
    <location>
        <begin position="253"/>
        <end position="265"/>
    </location>
</feature>
<name>A0AAN8EGL2_9EURO</name>
<feature type="compositionally biased region" description="Polar residues" evidence="1">
    <location>
        <begin position="1"/>
        <end position="16"/>
    </location>
</feature>
<organism evidence="3 4">
    <name type="scientific">Knufia fluminis</name>
    <dbReference type="NCBI Taxonomy" id="191047"/>
    <lineage>
        <taxon>Eukaryota</taxon>
        <taxon>Fungi</taxon>
        <taxon>Dikarya</taxon>
        <taxon>Ascomycota</taxon>
        <taxon>Pezizomycotina</taxon>
        <taxon>Eurotiomycetes</taxon>
        <taxon>Chaetothyriomycetidae</taxon>
        <taxon>Chaetothyriales</taxon>
        <taxon>Trichomeriaceae</taxon>
        <taxon>Knufia</taxon>
    </lineage>
</organism>
<feature type="compositionally biased region" description="Low complexity" evidence="1">
    <location>
        <begin position="273"/>
        <end position="298"/>
    </location>
</feature>
<feature type="region of interest" description="Disordered" evidence="1">
    <location>
        <begin position="202"/>
        <end position="327"/>
    </location>
</feature>
<proteinExistence type="predicted"/>
<feature type="region of interest" description="Disordered" evidence="1">
    <location>
        <begin position="589"/>
        <end position="608"/>
    </location>
</feature>
<dbReference type="PROSITE" id="PS50888">
    <property type="entry name" value="BHLH"/>
    <property type="match status" value="1"/>
</dbReference>
<feature type="domain" description="BHLH" evidence="2">
    <location>
        <begin position="499"/>
        <end position="574"/>
    </location>
</feature>
<sequence>MQHGQEGNQAWTQDLNPDTLVGGPTDDDFTKFLELGNDFTQFESVDQQNGPSGLDTPMGRLTFTQGGQVQALTPQQQAMLHEMELNMGGMQPHMGFPILQQQPPGQSQQYQQYPAYQQMHNPYQHQVPPTPVSAEMHAAKYASALDPAGQIIFDRQNASFTPLVSPAQTPIENPWGMPDYVLADDFFSPLTSPAIEAQQHYTNATSSPVDLNLDQSGAVRKPRRKLNPTSRVTSARSARSSPATKPMTRRRQATLTSANQEQPSATAGRPKHLLPAVASSAAVSSEDSVSPEPLSESLMRPPPVPQGKTPVALRPQQQSDNAPATPATLMRIPGKQAEMISTNGHVVEEPEVMEDISLPAAAADVPARILPELNTQIAQDDDESTPTTSAKTPKLSADSTPRSAGARGSQENLPRPLRGGRTNKKRQSISQATVSPALRPKISPSISPLAPNTGHGMPIISAETSALYLASKSNYQNIIDGTHLPGVSYPENLAENLSSKRTSHKIAEQGRRNRINLALKEIEGLLPAHITAAAARKEKNSAKEDNGDSDKPSAAAGASKASTVEMAITYIRSLQEELQVTKSKLEAAEKSLAEGNSSGSQTSGDTST</sequence>
<dbReference type="InterPro" id="IPR036638">
    <property type="entry name" value="HLH_DNA-bd_sf"/>
</dbReference>
<accession>A0AAN8EGL2</accession>
<dbReference type="Gene3D" id="4.10.280.10">
    <property type="entry name" value="Helix-loop-helix DNA-binding domain"/>
    <property type="match status" value="1"/>
</dbReference>
<dbReference type="CDD" id="cd11392">
    <property type="entry name" value="bHLH_ScPHO4_like"/>
    <property type="match status" value="1"/>
</dbReference>
<dbReference type="SUPFAM" id="SSF47459">
    <property type="entry name" value="HLH, helix-loop-helix DNA-binding domain"/>
    <property type="match status" value="1"/>
</dbReference>
<feature type="compositionally biased region" description="Low complexity" evidence="1">
    <location>
        <begin position="595"/>
        <end position="608"/>
    </location>
</feature>
<feature type="compositionally biased region" description="Polar residues" evidence="1">
    <location>
        <begin position="385"/>
        <end position="402"/>
    </location>
</feature>
<protein>
    <recommendedName>
        <fullName evidence="2">BHLH domain-containing protein</fullName>
    </recommendedName>
</protein>
<feature type="compositionally biased region" description="Polar residues" evidence="1">
    <location>
        <begin position="202"/>
        <end position="215"/>
    </location>
</feature>